<feature type="transmembrane region" description="Helical" evidence="1">
    <location>
        <begin position="24"/>
        <end position="43"/>
    </location>
</feature>
<gene>
    <name evidence="2" type="ORF">H9779_04965</name>
</gene>
<name>A0A9D2L452_9BACT</name>
<organism evidence="2 3">
    <name type="scientific">Candidatus Alistipes avicola</name>
    <dbReference type="NCBI Taxonomy" id="2838432"/>
    <lineage>
        <taxon>Bacteria</taxon>
        <taxon>Pseudomonadati</taxon>
        <taxon>Bacteroidota</taxon>
        <taxon>Bacteroidia</taxon>
        <taxon>Bacteroidales</taxon>
        <taxon>Rikenellaceae</taxon>
        <taxon>Alistipes</taxon>
    </lineage>
</organism>
<reference evidence="2" key="2">
    <citation type="submission" date="2021-04" db="EMBL/GenBank/DDBJ databases">
        <authorList>
            <person name="Gilroy R."/>
        </authorList>
    </citation>
    <scope>NUCLEOTIDE SEQUENCE</scope>
    <source>
        <strain evidence="2">CHK169-11906</strain>
    </source>
</reference>
<dbReference type="PANTHER" id="PTHR36434:SF1">
    <property type="entry name" value="MEMBRANE PROTEASE YUGP-RELATED"/>
    <property type="match status" value="1"/>
</dbReference>
<comment type="caution">
    <text evidence="2">The sequence shown here is derived from an EMBL/GenBank/DDBJ whole genome shotgun (WGS) entry which is preliminary data.</text>
</comment>
<dbReference type="InterPro" id="IPR007395">
    <property type="entry name" value="Zn_peptidase_2"/>
</dbReference>
<proteinExistence type="predicted"/>
<evidence type="ECO:0000313" key="2">
    <source>
        <dbReference type="EMBL" id="HJA98931.1"/>
    </source>
</evidence>
<dbReference type="AlphaFoldDB" id="A0A9D2L452"/>
<keyword evidence="1" id="KW-1133">Transmembrane helix</keyword>
<evidence type="ECO:0000313" key="3">
    <source>
        <dbReference type="Proteomes" id="UP000824259"/>
    </source>
</evidence>
<feature type="transmembrane region" description="Helical" evidence="1">
    <location>
        <begin position="230"/>
        <end position="249"/>
    </location>
</feature>
<keyword evidence="1" id="KW-0812">Transmembrane</keyword>
<feature type="transmembrane region" description="Helical" evidence="1">
    <location>
        <begin position="171"/>
        <end position="193"/>
    </location>
</feature>
<protein>
    <submittedName>
        <fullName evidence="2">Zinc metallopeptidase</fullName>
    </submittedName>
</protein>
<dbReference type="Pfam" id="PF04298">
    <property type="entry name" value="Zn_peptidase_2"/>
    <property type="match status" value="1"/>
</dbReference>
<dbReference type="EMBL" id="DWYR01000013">
    <property type="protein sequence ID" value="HJA98931.1"/>
    <property type="molecule type" value="Genomic_DNA"/>
</dbReference>
<accession>A0A9D2L452</accession>
<evidence type="ECO:0000256" key="1">
    <source>
        <dbReference type="SAM" id="Phobius"/>
    </source>
</evidence>
<keyword evidence="1" id="KW-0472">Membrane</keyword>
<sequence>MLQILTFLQSNYYATESVASRYDAATMGMFFLILVIGIAGYIVQARLQHVFKKYSKVPFPGDMTGAEVAEKMLRDNKIHNVKITHVAGTLTDHFNPQTMTVNLSDAVYSGRSVAAVAVACHECGHAIQHAQGYAPLTLRSQLVPVVQFSSRMAMFVVIIGLVILATTQNELLCWIGIGMIAMSALFSIITLPVEYNASNRAMEWLASSRTLEGIQLQQAREALSWAARTYLVAALSAVASLLYYVFLILGSRRD</sequence>
<dbReference type="Proteomes" id="UP000824259">
    <property type="component" value="Unassembled WGS sequence"/>
</dbReference>
<feature type="transmembrane region" description="Helical" evidence="1">
    <location>
        <begin position="148"/>
        <end position="165"/>
    </location>
</feature>
<reference evidence="2" key="1">
    <citation type="journal article" date="2021" name="PeerJ">
        <title>Extensive microbial diversity within the chicken gut microbiome revealed by metagenomics and culture.</title>
        <authorList>
            <person name="Gilroy R."/>
            <person name="Ravi A."/>
            <person name="Getino M."/>
            <person name="Pursley I."/>
            <person name="Horton D.L."/>
            <person name="Alikhan N.F."/>
            <person name="Baker D."/>
            <person name="Gharbi K."/>
            <person name="Hall N."/>
            <person name="Watson M."/>
            <person name="Adriaenssens E.M."/>
            <person name="Foster-Nyarko E."/>
            <person name="Jarju S."/>
            <person name="Secka A."/>
            <person name="Antonio M."/>
            <person name="Oren A."/>
            <person name="Chaudhuri R.R."/>
            <person name="La Ragione R."/>
            <person name="Hildebrand F."/>
            <person name="Pallen M.J."/>
        </authorList>
    </citation>
    <scope>NUCLEOTIDE SEQUENCE</scope>
    <source>
        <strain evidence="2">CHK169-11906</strain>
    </source>
</reference>
<dbReference type="PANTHER" id="PTHR36434">
    <property type="entry name" value="MEMBRANE PROTEASE YUGP-RELATED"/>
    <property type="match status" value="1"/>
</dbReference>